<proteinExistence type="inferred from homology"/>
<sequence>MKTLGTERLLLRRWARGDVDDLYEYARLPDVGPHAGWLPHANREESLNVIVYGLMPSDYQWAIVLRENQRVIGSIGLGEDKKRSVANARALGYSLSKHYWHRGLMTEAALRVLHYAFVDLQFAQLACYHYEDNVASRRVIEKCGFSFEGVLRRCSQLANGVVHDDWCYSMTRDEYLHLHGG</sequence>
<dbReference type="PANTHER" id="PTHR43792:SF8">
    <property type="entry name" value="[RIBOSOMAL PROTEIN US5]-ALANINE N-ACETYLTRANSFERASE"/>
    <property type="match status" value="1"/>
</dbReference>
<comment type="similarity">
    <text evidence="3">Belongs to the acetyltransferase family. RimJ subfamily.</text>
</comment>
<dbReference type="InterPro" id="IPR000182">
    <property type="entry name" value="GNAT_dom"/>
</dbReference>
<dbReference type="SUPFAM" id="SSF55729">
    <property type="entry name" value="Acyl-CoA N-acyltransferases (Nat)"/>
    <property type="match status" value="1"/>
</dbReference>
<keyword evidence="2 5" id="KW-0012">Acyltransferase</keyword>
<keyword evidence="6" id="KW-1185">Reference proteome</keyword>
<dbReference type="RefSeq" id="WP_307259535.1">
    <property type="nucleotide sequence ID" value="NZ_JAUSVL010000001.1"/>
</dbReference>
<dbReference type="InterPro" id="IPR051531">
    <property type="entry name" value="N-acetyltransferase"/>
</dbReference>
<dbReference type="AlphaFoldDB" id="A0AAE4AND3"/>
<name>A0AAE4AND3_9BACT</name>
<protein>
    <submittedName>
        <fullName evidence="5">Acetyltransferase</fullName>
        <ecNumber evidence="5">2.3.1.-</ecNumber>
    </submittedName>
</protein>
<evidence type="ECO:0000256" key="1">
    <source>
        <dbReference type="ARBA" id="ARBA00022679"/>
    </source>
</evidence>
<evidence type="ECO:0000256" key="2">
    <source>
        <dbReference type="ARBA" id="ARBA00023315"/>
    </source>
</evidence>
<dbReference type="Pfam" id="PF13302">
    <property type="entry name" value="Acetyltransf_3"/>
    <property type="match status" value="1"/>
</dbReference>
<organism evidence="5 6">
    <name type="scientific">Oligosphaera ethanolica</name>
    <dbReference type="NCBI Taxonomy" id="760260"/>
    <lineage>
        <taxon>Bacteria</taxon>
        <taxon>Pseudomonadati</taxon>
        <taxon>Lentisphaerota</taxon>
        <taxon>Oligosphaeria</taxon>
        <taxon>Oligosphaerales</taxon>
        <taxon>Oligosphaeraceae</taxon>
        <taxon>Oligosphaera</taxon>
    </lineage>
</organism>
<reference evidence="5" key="1">
    <citation type="submission" date="2023-07" db="EMBL/GenBank/DDBJ databases">
        <title>Genomic Encyclopedia of Type Strains, Phase IV (KMG-IV): sequencing the most valuable type-strain genomes for metagenomic binning, comparative biology and taxonomic classification.</title>
        <authorList>
            <person name="Goeker M."/>
        </authorList>
    </citation>
    <scope>NUCLEOTIDE SEQUENCE</scope>
    <source>
        <strain evidence="5">DSM 24202</strain>
    </source>
</reference>
<dbReference type="PANTHER" id="PTHR43792">
    <property type="entry name" value="GNAT FAMILY, PUTATIVE (AFU_ORTHOLOGUE AFUA_3G00765)-RELATED-RELATED"/>
    <property type="match status" value="1"/>
</dbReference>
<dbReference type="EMBL" id="JAUSVL010000001">
    <property type="protein sequence ID" value="MDQ0288237.1"/>
    <property type="molecule type" value="Genomic_DNA"/>
</dbReference>
<gene>
    <name evidence="5" type="ORF">J3R75_000344</name>
</gene>
<dbReference type="PROSITE" id="PS51186">
    <property type="entry name" value="GNAT"/>
    <property type="match status" value="1"/>
</dbReference>
<dbReference type="Gene3D" id="3.40.630.30">
    <property type="match status" value="1"/>
</dbReference>
<dbReference type="Proteomes" id="UP001238163">
    <property type="component" value="Unassembled WGS sequence"/>
</dbReference>
<feature type="domain" description="N-acetyltransferase" evidence="4">
    <location>
        <begin position="9"/>
        <end position="173"/>
    </location>
</feature>
<evidence type="ECO:0000256" key="3">
    <source>
        <dbReference type="ARBA" id="ARBA00038502"/>
    </source>
</evidence>
<dbReference type="EC" id="2.3.1.-" evidence="5"/>
<evidence type="ECO:0000313" key="6">
    <source>
        <dbReference type="Proteomes" id="UP001238163"/>
    </source>
</evidence>
<keyword evidence="1 5" id="KW-0808">Transferase</keyword>
<accession>A0AAE4AND3</accession>
<dbReference type="GO" id="GO:0008999">
    <property type="term" value="F:protein-N-terminal-alanine acetyltransferase activity"/>
    <property type="evidence" value="ECO:0007669"/>
    <property type="project" value="TreeGrafter"/>
</dbReference>
<dbReference type="GO" id="GO:0005737">
    <property type="term" value="C:cytoplasm"/>
    <property type="evidence" value="ECO:0007669"/>
    <property type="project" value="TreeGrafter"/>
</dbReference>
<evidence type="ECO:0000313" key="5">
    <source>
        <dbReference type="EMBL" id="MDQ0288237.1"/>
    </source>
</evidence>
<evidence type="ECO:0000259" key="4">
    <source>
        <dbReference type="PROSITE" id="PS51186"/>
    </source>
</evidence>
<comment type="caution">
    <text evidence="5">The sequence shown here is derived from an EMBL/GenBank/DDBJ whole genome shotgun (WGS) entry which is preliminary data.</text>
</comment>
<dbReference type="InterPro" id="IPR016181">
    <property type="entry name" value="Acyl_CoA_acyltransferase"/>
</dbReference>